<dbReference type="KEGG" id="ccal:113465232"/>
<feature type="compositionally biased region" description="Basic residues" evidence="1">
    <location>
        <begin position="15"/>
        <end position="38"/>
    </location>
</feature>
<dbReference type="RefSeq" id="XP_026675511.1">
    <property type="nucleotide sequence ID" value="XM_026819710.1"/>
</dbReference>
<dbReference type="RefSeq" id="XP_026675512.1">
    <property type="nucleotide sequence ID" value="XM_026819711.1"/>
</dbReference>
<evidence type="ECO:0000313" key="2">
    <source>
        <dbReference type="Proteomes" id="UP000694925"/>
    </source>
</evidence>
<evidence type="ECO:0000256" key="1">
    <source>
        <dbReference type="SAM" id="MobiDB-lite"/>
    </source>
</evidence>
<evidence type="ECO:0000313" key="4">
    <source>
        <dbReference type="RefSeq" id="XP_026675512.1"/>
    </source>
</evidence>
<accession>A0AAJ7SCD5</accession>
<evidence type="ECO:0000313" key="3">
    <source>
        <dbReference type="RefSeq" id="XP_026675511.1"/>
    </source>
</evidence>
<sequence>MEKDMNTINTQSGRVGKRRPNRRKRRAGLREKAKRNRSKILNEIREQLQYLHEHRAPSHPERPCYSPMSQASTLIVPNNQEEDTEIQIIDTDTAITINNHNEFPNELLVRCIHDYKTYMQNIDKSE</sequence>
<proteinExistence type="predicted"/>
<reference evidence="3 4" key="1">
    <citation type="submission" date="2025-04" db="UniProtKB">
        <authorList>
            <consortium name="RefSeq"/>
        </authorList>
    </citation>
    <scope>IDENTIFICATION</scope>
    <source>
        <tissue evidence="3 4">Whole body</tissue>
    </source>
</reference>
<name>A0AAJ7SCD5_9HYME</name>
<keyword evidence="2" id="KW-1185">Reference proteome</keyword>
<gene>
    <name evidence="5" type="primary">LOC113465234</name>
    <name evidence="3" type="synonym">LOC113465232</name>
    <name evidence="4" type="synonym">LOC113465233</name>
</gene>
<feature type="region of interest" description="Disordered" evidence="1">
    <location>
        <begin position="1"/>
        <end position="39"/>
    </location>
</feature>
<protein>
    <submittedName>
        <fullName evidence="3">Uncharacterized protein LOC113465232</fullName>
    </submittedName>
    <submittedName>
        <fullName evidence="4">Uncharacterized protein LOC113465233</fullName>
    </submittedName>
    <submittedName>
        <fullName evidence="5">Uncharacterized protein LOC113465234</fullName>
    </submittedName>
</protein>
<dbReference type="KEGG" id="ccal:113465233"/>
<feature type="compositionally biased region" description="Polar residues" evidence="1">
    <location>
        <begin position="1"/>
        <end position="12"/>
    </location>
</feature>
<dbReference type="KEGG" id="ccal:113465234"/>
<dbReference type="GeneID" id="113465234"/>
<evidence type="ECO:0000313" key="5">
    <source>
        <dbReference type="RefSeq" id="XP_026675513.1"/>
    </source>
</evidence>
<organism evidence="2 5">
    <name type="scientific">Ceratina calcarata</name>
    <dbReference type="NCBI Taxonomy" id="156304"/>
    <lineage>
        <taxon>Eukaryota</taxon>
        <taxon>Metazoa</taxon>
        <taxon>Ecdysozoa</taxon>
        <taxon>Arthropoda</taxon>
        <taxon>Hexapoda</taxon>
        <taxon>Insecta</taxon>
        <taxon>Pterygota</taxon>
        <taxon>Neoptera</taxon>
        <taxon>Endopterygota</taxon>
        <taxon>Hymenoptera</taxon>
        <taxon>Apocrita</taxon>
        <taxon>Aculeata</taxon>
        <taxon>Apoidea</taxon>
        <taxon>Anthophila</taxon>
        <taxon>Apidae</taxon>
        <taxon>Ceratina</taxon>
        <taxon>Zadontomerus</taxon>
    </lineage>
</organism>
<dbReference type="AlphaFoldDB" id="A0AAJ7SCD5"/>
<dbReference type="Proteomes" id="UP000694925">
    <property type="component" value="Unplaced"/>
</dbReference>
<dbReference type="RefSeq" id="XP_026675513.1">
    <property type="nucleotide sequence ID" value="XM_026819712.1"/>
</dbReference>